<reference evidence="3 4" key="1">
    <citation type="submission" date="2017-09" db="EMBL/GenBank/DDBJ databases">
        <authorList>
            <person name="Lee N."/>
            <person name="Cho B.-K."/>
        </authorList>
    </citation>
    <scope>NUCLEOTIDE SEQUENCE [LARGE SCALE GENOMIC DNA]</scope>
    <source>
        <strain evidence="3 4">ATCC 12853</strain>
    </source>
</reference>
<feature type="chain" id="PRO_5038371984" description="Lipoprotein" evidence="2">
    <location>
        <begin position="37"/>
        <end position="156"/>
    </location>
</feature>
<evidence type="ECO:0000256" key="2">
    <source>
        <dbReference type="SAM" id="SignalP"/>
    </source>
</evidence>
<dbReference type="Proteomes" id="UP000325529">
    <property type="component" value="Chromosome"/>
</dbReference>
<keyword evidence="4" id="KW-1185">Reference proteome</keyword>
<evidence type="ECO:0000313" key="3">
    <source>
        <dbReference type="EMBL" id="QEU90153.1"/>
    </source>
</evidence>
<dbReference type="EMBL" id="CP023699">
    <property type="protein sequence ID" value="QEU90153.1"/>
    <property type="molecule type" value="Genomic_DNA"/>
</dbReference>
<evidence type="ECO:0000256" key="1">
    <source>
        <dbReference type="SAM" id="MobiDB-lite"/>
    </source>
</evidence>
<protein>
    <recommendedName>
        <fullName evidence="5">Lipoprotein</fullName>
    </recommendedName>
</protein>
<organism evidence="3 4">
    <name type="scientific">Streptomyces kanamyceticus</name>
    <dbReference type="NCBI Taxonomy" id="1967"/>
    <lineage>
        <taxon>Bacteria</taxon>
        <taxon>Bacillati</taxon>
        <taxon>Actinomycetota</taxon>
        <taxon>Actinomycetes</taxon>
        <taxon>Kitasatosporales</taxon>
        <taxon>Streptomycetaceae</taxon>
        <taxon>Streptomyces</taxon>
    </lineage>
</organism>
<keyword evidence="2" id="KW-0732">Signal</keyword>
<dbReference type="OrthoDB" id="5120158at2"/>
<dbReference type="PROSITE" id="PS51257">
    <property type="entry name" value="PROKAR_LIPOPROTEIN"/>
    <property type="match status" value="1"/>
</dbReference>
<feature type="compositionally biased region" description="Basic and acidic residues" evidence="1">
    <location>
        <begin position="43"/>
        <end position="52"/>
    </location>
</feature>
<feature type="region of interest" description="Disordered" evidence="1">
    <location>
        <begin position="40"/>
        <end position="66"/>
    </location>
</feature>
<sequence>MPRTPHRPHPLRIRAARTTLCAFGAAALAVSLTACGSGSNNPFDDHQEKSSYDDGAAAKSDRKSVPRWLPDDATDIKYVMSTTGDDRIIKLTTPDGKFPKQCVKGEPQGKPRLKADWFPSDVAAKADTNCGTWSGARIDGAFYAWQDKDVAMKARG</sequence>
<feature type="signal peptide" evidence="2">
    <location>
        <begin position="1"/>
        <end position="36"/>
    </location>
</feature>
<name>A0A5J6G5B6_STRKN</name>
<dbReference type="AlphaFoldDB" id="A0A5J6G5B6"/>
<gene>
    <name evidence="3" type="ORF">CP970_03850</name>
</gene>
<evidence type="ECO:0008006" key="5">
    <source>
        <dbReference type="Google" id="ProtNLM"/>
    </source>
</evidence>
<dbReference type="RefSeq" id="WP_055546990.1">
    <property type="nucleotide sequence ID" value="NZ_CP023699.1"/>
</dbReference>
<proteinExistence type="predicted"/>
<evidence type="ECO:0000313" key="4">
    <source>
        <dbReference type="Proteomes" id="UP000325529"/>
    </source>
</evidence>
<accession>A0A5J6G5B6</accession>
<dbReference type="KEGG" id="ska:CP970_03850"/>